<keyword evidence="2" id="KW-0802">TPR repeat</keyword>
<evidence type="ECO:0000256" key="1">
    <source>
        <dbReference type="ARBA" id="ARBA00022737"/>
    </source>
</evidence>
<sequence>MLINKNLAEKTDLVILQARRSIAKIKNRQGELEKNTASAKALYENAYRILFSMKNDLQGSLIDDTLFPHFLLTLSDFAYTHHLLHKCSQAYDIYETLYKEIIKSVLNLSDENSFRYEWSVEDYNSIVQSETYQRILKVSPKYLNILKIKSDIANELTCLADSKQKPLPSKESQDYETKSIEVFQNFQSALKIYEEVYKIKEADKKFVQDIVKTMRAIAYIHNRLGRLLSNGLNQEKLKCALFHYGKALEKHYEAEEIMAQEKWGTHPAVLVIRQDIIKVLRNIAYTHNKLGGLKQSSNTEEALQYHIIALTIYEELFYIQGKILCEEHEYTLNNMSDIACTNNYLAKLNLQDNPEEALKHYKEAMEKYEKVFEIQKKTLGEKHNKTEKTGENLERTKVWMNALYQRIQQTQASSAGVGKRTLPPCHIPPKKRMKLP</sequence>
<dbReference type="AlphaFoldDB" id="A0A4Y2HEF2"/>
<evidence type="ECO:0000256" key="3">
    <source>
        <dbReference type="SAM" id="MobiDB-lite"/>
    </source>
</evidence>
<feature type="region of interest" description="Disordered" evidence="3">
    <location>
        <begin position="410"/>
        <end position="436"/>
    </location>
</feature>
<organism evidence="4 5">
    <name type="scientific">Araneus ventricosus</name>
    <name type="common">Orbweaver spider</name>
    <name type="synonym">Epeira ventricosa</name>
    <dbReference type="NCBI Taxonomy" id="182803"/>
    <lineage>
        <taxon>Eukaryota</taxon>
        <taxon>Metazoa</taxon>
        <taxon>Ecdysozoa</taxon>
        <taxon>Arthropoda</taxon>
        <taxon>Chelicerata</taxon>
        <taxon>Arachnida</taxon>
        <taxon>Araneae</taxon>
        <taxon>Araneomorphae</taxon>
        <taxon>Entelegynae</taxon>
        <taxon>Araneoidea</taxon>
        <taxon>Araneidae</taxon>
        <taxon>Araneus</taxon>
    </lineage>
</organism>
<dbReference type="Proteomes" id="UP000499080">
    <property type="component" value="Unassembled WGS sequence"/>
</dbReference>
<comment type="caution">
    <text evidence="4">The sequence shown here is derived from an EMBL/GenBank/DDBJ whole genome shotgun (WGS) entry which is preliminary data.</text>
</comment>
<dbReference type="InterPro" id="IPR011990">
    <property type="entry name" value="TPR-like_helical_dom_sf"/>
</dbReference>
<gene>
    <name evidence="4" type="ORF">AVEN_198686_1</name>
</gene>
<protein>
    <submittedName>
        <fullName evidence="4">Uncharacterized protein</fullName>
    </submittedName>
</protein>
<evidence type="ECO:0000256" key="2">
    <source>
        <dbReference type="ARBA" id="ARBA00022803"/>
    </source>
</evidence>
<dbReference type="OrthoDB" id="7433260at2759"/>
<keyword evidence="1" id="KW-0677">Repeat</keyword>
<dbReference type="Gene3D" id="1.25.40.10">
    <property type="entry name" value="Tetratricopeptide repeat domain"/>
    <property type="match status" value="1"/>
</dbReference>
<evidence type="ECO:0000313" key="4">
    <source>
        <dbReference type="EMBL" id="GBM63680.1"/>
    </source>
</evidence>
<keyword evidence="5" id="KW-1185">Reference proteome</keyword>
<dbReference type="PANTHER" id="PTHR45641">
    <property type="entry name" value="TETRATRICOPEPTIDE REPEAT PROTEIN (AFU_ORTHOLOGUE AFUA_6G03870)"/>
    <property type="match status" value="1"/>
</dbReference>
<evidence type="ECO:0000313" key="5">
    <source>
        <dbReference type="Proteomes" id="UP000499080"/>
    </source>
</evidence>
<dbReference type="EMBL" id="BGPR01001883">
    <property type="protein sequence ID" value="GBM63680.1"/>
    <property type="molecule type" value="Genomic_DNA"/>
</dbReference>
<reference evidence="4 5" key="1">
    <citation type="journal article" date="2019" name="Sci. Rep.">
        <title>Orb-weaving spider Araneus ventricosus genome elucidates the spidroin gene catalogue.</title>
        <authorList>
            <person name="Kono N."/>
            <person name="Nakamura H."/>
            <person name="Ohtoshi R."/>
            <person name="Moran D.A.P."/>
            <person name="Shinohara A."/>
            <person name="Yoshida Y."/>
            <person name="Fujiwara M."/>
            <person name="Mori M."/>
            <person name="Tomita M."/>
            <person name="Arakawa K."/>
        </authorList>
    </citation>
    <scope>NUCLEOTIDE SEQUENCE [LARGE SCALE GENOMIC DNA]</scope>
</reference>
<accession>A0A4Y2HEF2</accession>
<dbReference type="PANTHER" id="PTHR45641:SF19">
    <property type="entry name" value="NEPHROCYSTIN-3"/>
    <property type="match status" value="1"/>
</dbReference>
<name>A0A4Y2HEF2_ARAVE</name>
<proteinExistence type="predicted"/>